<dbReference type="PROSITE" id="PS50011">
    <property type="entry name" value="PROTEIN_KINASE_DOM"/>
    <property type="match status" value="1"/>
</dbReference>
<dbReference type="GO" id="GO:0004674">
    <property type="term" value="F:protein serine/threonine kinase activity"/>
    <property type="evidence" value="ECO:0007669"/>
    <property type="project" value="UniProtKB-KW"/>
</dbReference>
<dbReference type="InterPro" id="IPR017441">
    <property type="entry name" value="Protein_kinase_ATP_BS"/>
</dbReference>
<accession>D8LST6</accession>
<dbReference type="Gene3D" id="1.10.510.10">
    <property type="entry name" value="Transferase(Phosphotransferase) domain 1"/>
    <property type="match status" value="1"/>
</dbReference>
<feature type="compositionally biased region" description="Basic residues" evidence="10">
    <location>
        <begin position="678"/>
        <end position="689"/>
    </location>
</feature>
<feature type="compositionally biased region" description="Basic and acidic residues" evidence="10">
    <location>
        <begin position="992"/>
        <end position="1013"/>
    </location>
</feature>
<dbReference type="EMBL" id="FN649735">
    <property type="protein sequence ID" value="CBN75286.1"/>
    <property type="molecule type" value="Genomic_DNA"/>
</dbReference>
<dbReference type="Pfam" id="PF00069">
    <property type="entry name" value="Pkinase"/>
    <property type="match status" value="1"/>
</dbReference>
<feature type="domain" description="Protein kinase" evidence="11">
    <location>
        <begin position="117"/>
        <end position="382"/>
    </location>
</feature>
<dbReference type="GO" id="GO:0005524">
    <property type="term" value="F:ATP binding"/>
    <property type="evidence" value="ECO:0007669"/>
    <property type="project" value="UniProtKB-UniRule"/>
</dbReference>
<dbReference type="PROSITE" id="PS00108">
    <property type="entry name" value="PROTEIN_KINASE_ST"/>
    <property type="match status" value="1"/>
</dbReference>
<keyword evidence="13" id="KW-1185">Reference proteome</keyword>
<sequence length="1143" mass="121342">MEDPDIFGDISRMHQKQITIHAGDEGLAETGRVLYVEPDWTTDDLLQAAGRRLDLVSTPKRMFNCNGMEVADVMMIEDREVIFFTQGGDYVAPLLADGDDADGGGSTSGLPAVVGAYKVNEFLGKGGFGEVRVGEHQLTGERVALKFLRKSAIADMGAAERTTTEIQCLTALKHPNIIRLVQHINSSQNVIMVFELAEGGDLYQFLCGAPGQRVDEEEGRAVFRQIVSGVGYAHNQHICHRDMKLDNVLLSRPGCLKEVKLADFGLSDFYRPGATMRTNCGSISYLAPEVFRGTSNAGPPLDVWSIGVILFALLCGRLPFEGSDLQGTNRPREAAIRRRIMECRYKPVESLSPEAKDLLRRMLKLDPNERASIPEIFNHSWLRFRNVTSLDNQAIDWVTRGYGGVEQPAAVGPVIDEVGHPARSCSILWSPSHPGQEGQGDSSSGRAPGWTWRRRKAFRVMRKRWGGSGALRAPPSARRRRDIEEEVEEDEGHLVMVAETEGDANHSGSDSSGDESHNSRVGRGGRGRDFTLTMHPVRGSPNGGSAHPGGGGGGGVGGGGGDGGTTKPMIRMNSRLGATHPARCKTLSGLGGVSSTTINITSGGAAAVPGGGGGSITGGAGSGGSGGGGGGGIRSRTGVMKSRTMDLSHHLSRPAATAGEQRSQAPSRSVSPPPLQHHGQHEHRRRGTVRQRTWSASEAAAAAAQQQSDEDETWGQGAPEGDRRDHGEGRDQEGRDGDGGGGGGGGDGHPGEEKGTGILPSLSPRSAADTDPYRNDGSHGSGSRPARPRTGSSPRGDGSGRHRDNHHQREERKSPRESGSGSGSDNSPRYQPSMRPTTSPPSTAGGGNSRSRGGWSEGRGSWQGWGGSWDGKEGEDEDDRNRRDSGHLLPRSSCSPLLQEKQRDSAGGSGADRRDGEHENDVSYGHQGPSSPSRLRKSSSEGFKLPQSPSLRRQQLSRQGRSQGDVEHSDSSNSSSQPGATSAALSATIGGTERRSRGNEDERQDRNDERPDDANGAACSNAPSSGVFMLAPSIISSGTGRMGNTQRPRRSTLSTTGSDVSSDGENEGSDAQTPDAAARSEGTPTTASAAKTPLVPLTRGDCDQTKERGNEEEEEEDDLSSRDQESWGVGRDSKGEGTTPRDV</sequence>
<dbReference type="SUPFAM" id="SSF56112">
    <property type="entry name" value="Protein kinase-like (PK-like)"/>
    <property type="match status" value="1"/>
</dbReference>
<evidence type="ECO:0000256" key="8">
    <source>
        <dbReference type="PIRSR" id="PIRSR630616-3"/>
    </source>
</evidence>
<gene>
    <name evidence="12" type="primary">PK</name>
    <name evidence="12" type="ORF">Esi_0076_0102</name>
</gene>
<evidence type="ECO:0000256" key="4">
    <source>
        <dbReference type="ARBA" id="ARBA00022777"/>
    </source>
</evidence>
<dbReference type="CDD" id="cd14003">
    <property type="entry name" value="STKc_AMPK-like"/>
    <property type="match status" value="1"/>
</dbReference>
<dbReference type="AlphaFoldDB" id="D8LST6"/>
<feature type="binding site" evidence="7">
    <location>
        <position position="263"/>
    </location>
    <ligand>
        <name>ATP</name>
        <dbReference type="ChEBI" id="CHEBI:30616"/>
    </ligand>
</feature>
<feature type="compositionally biased region" description="Polar residues" evidence="10">
    <location>
        <begin position="817"/>
        <end position="830"/>
    </location>
</feature>
<feature type="compositionally biased region" description="Polar residues" evidence="10">
    <location>
        <begin position="1034"/>
        <end position="1061"/>
    </location>
</feature>
<dbReference type="EMBL" id="FN648992">
    <property type="protein sequence ID" value="CBN75286.1"/>
    <property type="molecule type" value="Genomic_DNA"/>
</dbReference>
<dbReference type="OrthoDB" id="193931at2759"/>
<evidence type="ECO:0000256" key="10">
    <source>
        <dbReference type="SAM" id="MobiDB-lite"/>
    </source>
</evidence>
<dbReference type="InterPro" id="IPR011009">
    <property type="entry name" value="Kinase-like_dom_sf"/>
</dbReference>
<dbReference type="InterPro" id="IPR030616">
    <property type="entry name" value="Aur-like"/>
</dbReference>
<keyword evidence="5 7" id="KW-0067">ATP-binding</keyword>
<evidence type="ECO:0000256" key="3">
    <source>
        <dbReference type="ARBA" id="ARBA00022741"/>
    </source>
</evidence>
<name>D8LST6_ECTSI</name>
<evidence type="ECO:0000259" key="11">
    <source>
        <dbReference type="PROSITE" id="PS50011"/>
    </source>
</evidence>
<keyword evidence="4 12" id="KW-0418">Kinase</keyword>
<feature type="region of interest" description="Disordered" evidence="10">
    <location>
        <begin position="426"/>
        <end position="451"/>
    </location>
</feature>
<feature type="region of interest" description="Disordered" evidence="10">
    <location>
        <begin position="465"/>
        <end position="565"/>
    </location>
</feature>
<organism evidence="12 13">
    <name type="scientific">Ectocarpus siliculosus</name>
    <name type="common">Brown alga</name>
    <name type="synonym">Conferva siliculosa</name>
    <dbReference type="NCBI Taxonomy" id="2880"/>
    <lineage>
        <taxon>Eukaryota</taxon>
        <taxon>Sar</taxon>
        <taxon>Stramenopiles</taxon>
        <taxon>Ochrophyta</taxon>
        <taxon>PX clade</taxon>
        <taxon>Phaeophyceae</taxon>
        <taxon>Ectocarpales</taxon>
        <taxon>Ectocarpaceae</taxon>
        <taxon>Ectocarpus</taxon>
    </lineage>
</organism>
<feature type="active site" description="Proton acceptor" evidence="6">
    <location>
        <position position="242"/>
    </location>
</feature>
<evidence type="ECO:0000256" key="7">
    <source>
        <dbReference type="PIRSR" id="PIRSR630616-2"/>
    </source>
</evidence>
<feature type="compositionally biased region" description="Low complexity" evidence="10">
    <location>
        <begin position="695"/>
        <end position="707"/>
    </location>
</feature>
<feature type="compositionally biased region" description="Basic and acidic residues" evidence="10">
    <location>
        <begin position="720"/>
        <end position="738"/>
    </location>
</feature>
<dbReference type="FunFam" id="3.30.200.20:FF:000042">
    <property type="entry name" value="Aurora kinase A"/>
    <property type="match status" value="1"/>
</dbReference>
<dbReference type="PANTHER" id="PTHR24350">
    <property type="entry name" value="SERINE/THREONINE-PROTEIN KINASE IAL-RELATED"/>
    <property type="match status" value="1"/>
</dbReference>
<dbReference type="OMA" id="MPDYKRI"/>
<feature type="compositionally biased region" description="Basic and acidic residues" evidence="10">
    <location>
        <begin position="798"/>
        <end position="816"/>
    </location>
</feature>
<protein>
    <submittedName>
        <fullName evidence="12">Serine/threonine protein kinase</fullName>
    </submittedName>
</protein>
<evidence type="ECO:0000313" key="13">
    <source>
        <dbReference type="Proteomes" id="UP000002630"/>
    </source>
</evidence>
<feature type="compositionally biased region" description="Gly residues" evidence="10">
    <location>
        <begin position="546"/>
        <end position="564"/>
    </location>
</feature>
<feature type="compositionally biased region" description="Gly residues" evidence="10">
    <location>
        <begin position="739"/>
        <end position="748"/>
    </location>
</feature>
<dbReference type="PROSITE" id="PS00107">
    <property type="entry name" value="PROTEIN_KINASE_ATP"/>
    <property type="match status" value="1"/>
</dbReference>
<evidence type="ECO:0000256" key="2">
    <source>
        <dbReference type="ARBA" id="ARBA00022679"/>
    </source>
</evidence>
<dbReference type="FunFam" id="1.10.510.10:FF:000571">
    <property type="entry name" value="Maternal embryonic leucine zipper kinase"/>
    <property type="match status" value="1"/>
</dbReference>
<proteinExistence type="predicted"/>
<evidence type="ECO:0000256" key="9">
    <source>
        <dbReference type="PROSITE-ProRule" id="PRU10141"/>
    </source>
</evidence>
<dbReference type="InterPro" id="IPR000719">
    <property type="entry name" value="Prot_kinase_dom"/>
</dbReference>
<dbReference type="STRING" id="2880.D8LST6"/>
<feature type="compositionally biased region" description="Basic and acidic residues" evidence="10">
    <location>
        <begin position="1119"/>
        <end position="1143"/>
    </location>
</feature>
<dbReference type="InParanoid" id="D8LST6"/>
<evidence type="ECO:0000256" key="5">
    <source>
        <dbReference type="ARBA" id="ARBA00022840"/>
    </source>
</evidence>
<feature type="compositionally biased region" description="Gly residues" evidence="10">
    <location>
        <begin position="855"/>
        <end position="869"/>
    </location>
</feature>
<feature type="region of interest" description="Disordered" evidence="10">
    <location>
        <begin position="617"/>
        <end position="1143"/>
    </location>
</feature>
<feature type="compositionally biased region" description="Low complexity" evidence="10">
    <location>
        <begin position="945"/>
        <end position="963"/>
    </location>
</feature>
<keyword evidence="1 12" id="KW-0723">Serine/threonine-protein kinase</keyword>
<feature type="compositionally biased region" description="Basic and acidic residues" evidence="10">
    <location>
        <begin position="1100"/>
        <end position="1109"/>
    </location>
</feature>
<keyword evidence="2" id="KW-0808">Transferase</keyword>
<dbReference type="Proteomes" id="UP000002630">
    <property type="component" value="Linkage Group LG10"/>
</dbReference>
<feature type="compositionally biased region" description="Low complexity" evidence="10">
    <location>
        <begin position="832"/>
        <end position="854"/>
    </location>
</feature>
<feature type="binding site" evidence="7 9">
    <location>
        <position position="146"/>
    </location>
    <ligand>
        <name>ATP</name>
        <dbReference type="ChEBI" id="CHEBI:30616"/>
    </ligand>
</feature>
<feature type="binding site" evidence="7">
    <location>
        <begin position="195"/>
        <end position="197"/>
    </location>
    <ligand>
        <name>ATP</name>
        <dbReference type="ChEBI" id="CHEBI:30616"/>
    </ligand>
</feature>
<keyword evidence="3 7" id="KW-0547">Nucleotide-binding</keyword>
<feature type="compositionally biased region" description="Polar residues" evidence="10">
    <location>
        <begin position="660"/>
        <end position="670"/>
    </location>
</feature>
<evidence type="ECO:0000256" key="6">
    <source>
        <dbReference type="PIRSR" id="PIRSR630616-1"/>
    </source>
</evidence>
<evidence type="ECO:0000313" key="12">
    <source>
        <dbReference type="EMBL" id="CBN75286.1"/>
    </source>
</evidence>
<dbReference type="SMART" id="SM00220">
    <property type="entry name" value="S_TKc"/>
    <property type="match status" value="1"/>
</dbReference>
<feature type="cross-link" description="Glycyl lysine isopeptide (Lys-Gly) (interchain with G-Cter in SUMO2)" evidence="8">
    <location>
        <position position="244"/>
    </location>
</feature>
<reference evidence="12 13" key="1">
    <citation type="journal article" date="2010" name="Nature">
        <title>The Ectocarpus genome and the independent evolution of multicellularity in brown algae.</title>
        <authorList>
            <person name="Cock J.M."/>
            <person name="Sterck L."/>
            <person name="Rouze P."/>
            <person name="Scornet D."/>
            <person name="Allen A.E."/>
            <person name="Amoutzias G."/>
            <person name="Anthouard V."/>
            <person name="Artiguenave F."/>
            <person name="Aury J.M."/>
            <person name="Badger J.H."/>
            <person name="Beszteri B."/>
            <person name="Billiau K."/>
            <person name="Bonnet E."/>
            <person name="Bothwell J.H."/>
            <person name="Bowler C."/>
            <person name="Boyen C."/>
            <person name="Brownlee C."/>
            <person name="Carrano C.J."/>
            <person name="Charrier B."/>
            <person name="Cho G.Y."/>
            <person name="Coelho S.M."/>
            <person name="Collen J."/>
            <person name="Corre E."/>
            <person name="Da Silva C."/>
            <person name="Delage L."/>
            <person name="Delaroque N."/>
            <person name="Dittami S.M."/>
            <person name="Doulbeau S."/>
            <person name="Elias M."/>
            <person name="Farnham G."/>
            <person name="Gachon C.M."/>
            <person name="Gschloessl B."/>
            <person name="Heesch S."/>
            <person name="Jabbari K."/>
            <person name="Jubin C."/>
            <person name="Kawai H."/>
            <person name="Kimura K."/>
            <person name="Kloareg B."/>
            <person name="Kupper F.C."/>
            <person name="Lang D."/>
            <person name="Le Bail A."/>
            <person name="Leblanc C."/>
            <person name="Lerouge P."/>
            <person name="Lohr M."/>
            <person name="Lopez P.J."/>
            <person name="Martens C."/>
            <person name="Maumus F."/>
            <person name="Michel G."/>
            <person name="Miranda-Saavedra D."/>
            <person name="Morales J."/>
            <person name="Moreau H."/>
            <person name="Motomura T."/>
            <person name="Nagasato C."/>
            <person name="Napoli C.A."/>
            <person name="Nelson D.R."/>
            <person name="Nyvall-Collen P."/>
            <person name="Peters A.F."/>
            <person name="Pommier C."/>
            <person name="Potin P."/>
            <person name="Poulain J."/>
            <person name="Quesneville H."/>
            <person name="Read B."/>
            <person name="Rensing S.A."/>
            <person name="Ritter A."/>
            <person name="Rousvoal S."/>
            <person name="Samanta M."/>
            <person name="Samson G."/>
            <person name="Schroeder D.C."/>
            <person name="Segurens B."/>
            <person name="Strittmatter M."/>
            <person name="Tonon T."/>
            <person name="Tregear J.W."/>
            <person name="Valentin K."/>
            <person name="von Dassow P."/>
            <person name="Yamagishi T."/>
            <person name="Van de Peer Y."/>
            <person name="Wincker P."/>
        </authorList>
    </citation>
    <scope>NUCLEOTIDE SEQUENCE [LARGE SCALE GENOMIC DNA]</scope>
    <source>
        <strain evidence="13">Ec32 / CCAP1310/4</strain>
    </source>
</reference>
<feature type="compositionally biased region" description="Basic and acidic residues" evidence="10">
    <location>
        <begin position="911"/>
        <end position="921"/>
    </location>
</feature>
<evidence type="ECO:0000256" key="1">
    <source>
        <dbReference type="ARBA" id="ARBA00022527"/>
    </source>
</evidence>
<feature type="compositionally biased region" description="Gly residues" evidence="10">
    <location>
        <begin position="617"/>
        <end position="633"/>
    </location>
</feature>
<dbReference type="InterPro" id="IPR008271">
    <property type="entry name" value="Ser/Thr_kinase_AS"/>
</dbReference>